<evidence type="ECO:0000256" key="5">
    <source>
        <dbReference type="SAM" id="Coils"/>
    </source>
</evidence>
<dbReference type="CDD" id="cd05466">
    <property type="entry name" value="PBP2_LTTR_substrate"/>
    <property type="match status" value="1"/>
</dbReference>
<feature type="coiled-coil region" evidence="5">
    <location>
        <begin position="65"/>
        <end position="92"/>
    </location>
</feature>
<keyword evidence="2" id="KW-0805">Transcription regulation</keyword>
<dbReference type="PRINTS" id="PR00039">
    <property type="entry name" value="HTHLYSR"/>
</dbReference>
<dbReference type="Proteomes" id="UP000242310">
    <property type="component" value="Unassembled WGS sequence"/>
</dbReference>
<dbReference type="AlphaFoldDB" id="A0A2P8HQG8"/>
<dbReference type="GO" id="GO:0003677">
    <property type="term" value="F:DNA binding"/>
    <property type="evidence" value="ECO:0007669"/>
    <property type="project" value="UniProtKB-KW"/>
</dbReference>
<comment type="caution">
    <text evidence="7">The sequence shown here is derived from an EMBL/GenBank/DDBJ whole genome shotgun (WGS) entry which is preliminary data.</text>
</comment>
<dbReference type="InterPro" id="IPR036390">
    <property type="entry name" value="WH_DNA-bd_sf"/>
</dbReference>
<dbReference type="InterPro" id="IPR005119">
    <property type="entry name" value="LysR_subst-bd"/>
</dbReference>
<gene>
    <name evidence="7" type="ORF">B0H94_10471</name>
</gene>
<evidence type="ECO:0000256" key="3">
    <source>
        <dbReference type="ARBA" id="ARBA00023125"/>
    </source>
</evidence>
<keyword evidence="4" id="KW-0804">Transcription</keyword>
<dbReference type="PANTHER" id="PTHR30346">
    <property type="entry name" value="TRANSCRIPTIONAL DUAL REGULATOR HCAR-RELATED"/>
    <property type="match status" value="1"/>
</dbReference>
<dbReference type="GO" id="GO:0032993">
    <property type="term" value="C:protein-DNA complex"/>
    <property type="evidence" value="ECO:0007669"/>
    <property type="project" value="TreeGrafter"/>
</dbReference>
<dbReference type="InterPro" id="IPR036388">
    <property type="entry name" value="WH-like_DNA-bd_sf"/>
</dbReference>
<keyword evidence="5" id="KW-0175">Coiled coil</keyword>
<dbReference type="Gene3D" id="1.10.10.10">
    <property type="entry name" value="Winged helix-like DNA-binding domain superfamily/Winged helix DNA-binding domain"/>
    <property type="match status" value="1"/>
</dbReference>
<dbReference type="GO" id="GO:0003700">
    <property type="term" value="F:DNA-binding transcription factor activity"/>
    <property type="evidence" value="ECO:0007669"/>
    <property type="project" value="InterPro"/>
</dbReference>
<evidence type="ECO:0000259" key="6">
    <source>
        <dbReference type="PROSITE" id="PS50931"/>
    </source>
</evidence>
<dbReference type="Pfam" id="PF03466">
    <property type="entry name" value="LysR_substrate"/>
    <property type="match status" value="1"/>
</dbReference>
<evidence type="ECO:0000256" key="4">
    <source>
        <dbReference type="ARBA" id="ARBA00023163"/>
    </source>
</evidence>
<keyword evidence="3 7" id="KW-0238">DNA-binding</keyword>
<evidence type="ECO:0000256" key="2">
    <source>
        <dbReference type="ARBA" id="ARBA00023015"/>
    </source>
</evidence>
<feature type="domain" description="HTH lysR-type" evidence="6">
    <location>
        <begin position="1"/>
        <end position="58"/>
    </location>
</feature>
<name>A0A2P8HQG8_9BACI</name>
<accession>A0A2P8HQG8</accession>
<comment type="similarity">
    <text evidence="1">Belongs to the LysR transcriptional regulatory family.</text>
</comment>
<dbReference type="Pfam" id="PF00126">
    <property type="entry name" value="HTH_1"/>
    <property type="match status" value="1"/>
</dbReference>
<dbReference type="SUPFAM" id="SSF46785">
    <property type="entry name" value="Winged helix' DNA-binding domain"/>
    <property type="match status" value="1"/>
</dbReference>
<dbReference type="Gene3D" id="3.40.190.290">
    <property type="match status" value="1"/>
</dbReference>
<evidence type="ECO:0000256" key="1">
    <source>
        <dbReference type="ARBA" id="ARBA00009437"/>
    </source>
</evidence>
<dbReference type="FunFam" id="1.10.10.10:FF:000001">
    <property type="entry name" value="LysR family transcriptional regulator"/>
    <property type="match status" value="1"/>
</dbReference>
<protein>
    <submittedName>
        <fullName evidence="7">DNA-binding transcriptional LysR family regulator</fullName>
    </submittedName>
</protein>
<dbReference type="EMBL" id="PYAV01000004">
    <property type="protein sequence ID" value="PSL48471.1"/>
    <property type="molecule type" value="Genomic_DNA"/>
</dbReference>
<dbReference type="PROSITE" id="PS50931">
    <property type="entry name" value="HTH_LYSR"/>
    <property type="match status" value="1"/>
</dbReference>
<keyword evidence="8" id="KW-1185">Reference proteome</keyword>
<evidence type="ECO:0000313" key="7">
    <source>
        <dbReference type="EMBL" id="PSL48471.1"/>
    </source>
</evidence>
<sequence length="294" mass="33175">MDFKQMRYFCTVAEEGQVTKAAKKLHMAQPPLSQQLKRLEESFNCTLFEKDERKMVLTPVGEVLYERAKGLLEDLEDTITEVKETSEGIRGKLSIGSNKSCFSHLPPQLLALRENHPNLTYQLREGDTYTLSEMLLQREIELALVRLPADTTKFSMLPLPSEPYVAVIPASWESTAEDRHTLSLSELKNTPLMLLHRVSGAGQFELIVQECERHGFKPNIICECPDASMLLSLVNAGVGATIIPKASLAGFAYPNIRSFHLEDIAFEADLGFIWKKDQYLTKAAEQLLQRFEVT</sequence>
<proteinExistence type="inferred from homology"/>
<evidence type="ECO:0000313" key="8">
    <source>
        <dbReference type="Proteomes" id="UP000242310"/>
    </source>
</evidence>
<dbReference type="OrthoDB" id="9803735at2"/>
<reference evidence="7 8" key="1">
    <citation type="submission" date="2018-03" db="EMBL/GenBank/DDBJ databases">
        <title>Genomic Encyclopedia of Type Strains, Phase III (KMG-III): the genomes of soil and plant-associated and newly described type strains.</title>
        <authorList>
            <person name="Whitman W."/>
        </authorList>
    </citation>
    <scope>NUCLEOTIDE SEQUENCE [LARGE SCALE GENOMIC DNA]</scope>
    <source>
        <strain evidence="7 8">CGMCC 1.07653</strain>
    </source>
</reference>
<dbReference type="PANTHER" id="PTHR30346:SF28">
    <property type="entry name" value="HTH-TYPE TRANSCRIPTIONAL REGULATOR CYNR"/>
    <property type="match status" value="1"/>
</dbReference>
<dbReference type="SUPFAM" id="SSF53850">
    <property type="entry name" value="Periplasmic binding protein-like II"/>
    <property type="match status" value="1"/>
</dbReference>
<organism evidence="7 8">
    <name type="scientific">Salsuginibacillus halophilus</name>
    <dbReference type="NCBI Taxonomy" id="517424"/>
    <lineage>
        <taxon>Bacteria</taxon>
        <taxon>Bacillati</taxon>
        <taxon>Bacillota</taxon>
        <taxon>Bacilli</taxon>
        <taxon>Bacillales</taxon>
        <taxon>Bacillaceae</taxon>
        <taxon>Salsuginibacillus</taxon>
    </lineage>
</organism>
<dbReference type="InterPro" id="IPR000847">
    <property type="entry name" value="LysR_HTH_N"/>
</dbReference>
<dbReference type="RefSeq" id="WP_106588043.1">
    <property type="nucleotide sequence ID" value="NZ_PYAV01000004.1"/>
</dbReference>